<evidence type="ECO:0000256" key="1">
    <source>
        <dbReference type="SAM" id="MobiDB-lite"/>
    </source>
</evidence>
<dbReference type="SUPFAM" id="SSF56601">
    <property type="entry name" value="beta-lactamase/transpeptidase-like"/>
    <property type="match status" value="1"/>
</dbReference>
<dbReference type="InterPro" id="IPR001460">
    <property type="entry name" value="PCN-bd_Tpept"/>
</dbReference>
<name>A0ABR9PDI9_9ACTN</name>
<dbReference type="Gene3D" id="3.40.710.10">
    <property type="entry name" value="DD-peptidase/beta-lactamase superfamily"/>
    <property type="match status" value="1"/>
</dbReference>
<protein>
    <submittedName>
        <fullName evidence="3">Class D beta-lactamase</fullName>
    </submittedName>
</protein>
<reference evidence="3 4" key="1">
    <citation type="submission" date="2020-09" db="EMBL/GenBank/DDBJ databases">
        <title>Diversity and distribution of actinomycetes associated with coral in the coast of Hainan.</title>
        <authorList>
            <person name="Li F."/>
        </authorList>
    </citation>
    <scope>NUCLEOTIDE SEQUENCE [LARGE SCALE GENOMIC DNA]</scope>
    <source>
        <strain evidence="3 4">HNM0947</strain>
    </source>
</reference>
<evidence type="ECO:0000313" key="3">
    <source>
        <dbReference type="EMBL" id="MBE3001898.1"/>
    </source>
</evidence>
<accession>A0ABR9PDI9</accession>
<dbReference type="EMBL" id="JADBGI010000030">
    <property type="protein sequence ID" value="MBE3001898.1"/>
    <property type="molecule type" value="Genomic_DNA"/>
</dbReference>
<dbReference type="InterPro" id="IPR012338">
    <property type="entry name" value="Beta-lactam/transpept-like"/>
</dbReference>
<proteinExistence type="predicted"/>
<comment type="caution">
    <text evidence="3">The sequence shown here is derived from an EMBL/GenBank/DDBJ whole genome shotgun (WGS) entry which is preliminary data.</text>
</comment>
<keyword evidence="4" id="KW-1185">Reference proteome</keyword>
<organism evidence="3 4">
    <name type="scientific">Nocardiopsis coralli</name>
    <dbReference type="NCBI Taxonomy" id="2772213"/>
    <lineage>
        <taxon>Bacteria</taxon>
        <taxon>Bacillati</taxon>
        <taxon>Actinomycetota</taxon>
        <taxon>Actinomycetes</taxon>
        <taxon>Streptosporangiales</taxon>
        <taxon>Nocardiopsidaceae</taxon>
        <taxon>Nocardiopsis</taxon>
    </lineage>
</organism>
<dbReference type="Proteomes" id="UP000806528">
    <property type="component" value="Unassembled WGS sequence"/>
</dbReference>
<feature type="domain" description="Penicillin-binding protein transpeptidase" evidence="2">
    <location>
        <begin position="121"/>
        <end position="291"/>
    </location>
</feature>
<gene>
    <name evidence="3" type="ORF">IDM40_24850</name>
</gene>
<feature type="region of interest" description="Disordered" evidence="1">
    <location>
        <begin position="39"/>
        <end position="63"/>
    </location>
</feature>
<sequence length="300" mass="32397">MRTETGSRGPTLVRRPVRGARGGLAAAGALTVMAGLACSADGNEPNEMENSADVSQMGRGDVPTEERDDLEAVFDEAGVEGTFVLHDVYSGTSTVVGADMARERVVPGPTFELANSLVALETGAVADVDEEIEHDGSGGAVSLREALPDSDVDVQRELTDRVGADALHTWVDRFDYGNRAVDEQNEDEYDWLEGPLEISAMEQTVFLAGLARGELPVAAEHQEALQEVVLREQGEEHDLYATEGWSAEADPSPGWWIGWVDNGEGLHTFALRLEADEDTQMQQREPLGRDLLDRLGVLPA</sequence>
<dbReference type="Pfam" id="PF00905">
    <property type="entry name" value="Transpeptidase"/>
    <property type="match status" value="1"/>
</dbReference>
<dbReference type="RefSeq" id="WP_193124488.1">
    <property type="nucleotide sequence ID" value="NZ_JADBGI010000030.1"/>
</dbReference>
<evidence type="ECO:0000259" key="2">
    <source>
        <dbReference type="Pfam" id="PF00905"/>
    </source>
</evidence>
<evidence type="ECO:0000313" key="4">
    <source>
        <dbReference type="Proteomes" id="UP000806528"/>
    </source>
</evidence>